<dbReference type="EMBL" id="JXBY01000024">
    <property type="protein sequence ID" value="KJY54630.1"/>
    <property type="molecule type" value="Genomic_DNA"/>
</dbReference>
<dbReference type="HOGENOM" id="CLU_045401_1_2_9"/>
<reference evidence="8 9" key="1">
    <citation type="submission" date="2014-12" db="EMBL/GenBank/DDBJ databases">
        <title>Comparative genomics of the lactic acid bacteria isolated from the honey bee gut.</title>
        <authorList>
            <person name="Ellegaard K.M."/>
            <person name="Tamarit D."/>
            <person name="Javelind E."/>
            <person name="Olofsson T."/>
            <person name="Andersson S.G."/>
            <person name="Vasquez A."/>
        </authorList>
    </citation>
    <scope>NUCLEOTIDE SEQUENCE [LARGE SCALE GENOMIC DNA]</scope>
    <source>
        <strain evidence="8 9">Biut2</strain>
    </source>
</reference>
<dbReference type="InterPro" id="IPR001236">
    <property type="entry name" value="Lactate/malate_DH_N"/>
</dbReference>
<feature type="binding site" evidence="4">
    <location>
        <position position="96"/>
    </location>
    <ligand>
        <name>NAD(+)</name>
        <dbReference type="ChEBI" id="CHEBI:57540"/>
    </ligand>
</feature>
<dbReference type="GO" id="GO:0004459">
    <property type="term" value="F:L-lactate dehydrogenase (NAD+) activity"/>
    <property type="evidence" value="ECO:0007669"/>
    <property type="project" value="InterPro"/>
</dbReference>
<feature type="binding site" evidence="4">
    <location>
        <begin position="9"/>
        <end position="14"/>
    </location>
    <ligand>
        <name>NAD(+)</name>
        <dbReference type="ChEBI" id="CHEBI:57540"/>
    </ligand>
</feature>
<dbReference type="InterPro" id="IPR001557">
    <property type="entry name" value="L-lactate/malate_DH"/>
</dbReference>
<dbReference type="GO" id="GO:0006089">
    <property type="term" value="P:lactate metabolic process"/>
    <property type="evidence" value="ECO:0007669"/>
    <property type="project" value="TreeGrafter"/>
</dbReference>
<dbReference type="PROSITE" id="PS00064">
    <property type="entry name" value="L_LDH"/>
    <property type="match status" value="1"/>
</dbReference>
<dbReference type="Proteomes" id="UP000033533">
    <property type="component" value="Unassembled WGS sequence"/>
</dbReference>
<dbReference type="InterPro" id="IPR015955">
    <property type="entry name" value="Lactate_DH/Glyco_Ohase_4_C"/>
</dbReference>
<evidence type="ECO:0000259" key="6">
    <source>
        <dbReference type="Pfam" id="PF00056"/>
    </source>
</evidence>
<evidence type="ECO:0000256" key="4">
    <source>
        <dbReference type="PIRSR" id="PIRSR000102-3"/>
    </source>
</evidence>
<dbReference type="RefSeq" id="WP_045928480.1">
    <property type="nucleotide sequence ID" value="NZ_JBHSZS010000024.1"/>
</dbReference>
<dbReference type="SUPFAM" id="SSF56327">
    <property type="entry name" value="LDH C-terminal domain-like"/>
    <property type="match status" value="1"/>
</dbReference>
<dbReference type="CDD" id="cd05291">
    <property type="entry name" value="HicDH_like"/>
    <property type="match status" value="1"/>
</dbReference>
<dbReference type="STRING" id="1218493.JF76_14820"/>
<evidence type="ECO:0000313" key="8">
    <source>
        <dbReference type="EMBL" id="KJY54630.1"/>
    </source>
</evidence>
<feature type="binding site" evidence="4">
    <location>
        <begin position="119"/>
        <end position="121"/>
    </location>
    <ligand>
        <name>NAD(+)</name>
        <dbReference type="ChEBI" id="CHEBI:57540"/>
    </ligand>
</feature>
<dbReference type="PIRSF" id="PIRSF000102">
    <property type="entry name" value="Lac_mal_DH"/>
    <property type="match status" value="1"/>
</dbReference>
<dbReference type="Pfam" id="PF00056">
    <property type="entry name" value="Ldh_1_N"/>
    <property type="match status" value="1"/>
</dbReference>
<comment type="similarity">
    <text evidence="1">Belongs to the LDH/MDH superfamily. LDH family.</text>
</comment>
<keyword evidence="2 5" id="KW-0560">Oxidoreductase</keyword>
<feature type="binding site" evidence="4">
    <location>
        <position position="34"/>
    </location>
    <ligand>
        <name>NAD(+)</name>
        <dbReference type="ChEBI" id="CHEBI:57540"/>
    </ligand>
</feature>
<evidence type="ECO:0000259" key="7">
    <source>
        <dbReference type="Pfam" id="PF02866"/>
    </source>
</evidence>
<feature type="domain" description="Lactate/malate dehydrogenase N-terminal" evidence="6">
    <location>
        <begin position="3"/>
        <end position="143"/>
    </location>
</feature>
<protein>
    <submittedName>
        <fullName evidence="8">Lactate dehydrogenase</fullName>
    </submittedName>
</protein>
<dbReference type="Gene3D" id="3.90.110.10">
    <property type="entry name" value="Lactate dehydrogenase/glycoside hydrolase, family 4, C-terminal"/>
    <property type="match status" value="1"/>
</dbReference>
<feature type="domain" description="Lactate/malate dehydrogenase C-terminal" evidence="7">
    <location>
        <begin position="146"/>
        <end position="299"/>
    </location>
</feature>
<dbReference type="Pfam" id="PF02866">
    <property type="entry name" value="Ldh_1_C"/>
    <property type="match status" value="1"/>
</dbReference>
<dbReference type="PANTHER" id="PTHR43128">
    <property type="entry name" value="L-2-HYDROXYCARBOXYLATE DEHYDROGENASE (NAD(P)(+))"/>
    <property type="match status" value="1"/>
</dbReference>
<dbReference type="PANTHER" id="PTHR43128:SF31">
    <property type="entry name" value="L-LACTATE DEHYDROGENASE"/>
    <property type="match status" value="1"/>
</dbReference>
<evidence type="ECO:0000256" key="1">
    <source>
        <dbReference type="ARBA" id="ARBA00006054"/>
    </source>
</evidence>
<evidence type="ECO:0000256" key="5">
    <source>
        <dbReference type="RuleBase" id="RU003369"/>
    </source>
</evidence>
<dbReference type="OrthoDB" id="9802969at2"/>
<dbReference type="Gene3D" id="3.40.50.720">
    <property type="entry name" value="NAD(P)-binding Rossmann-like Domain"/>
    <property type="match status" value="1"/>
</dbReference>
<dbReference type="AlphaFoldDB" id="A0A0F4L7M3"/>
<gene>
    <name evidence="8" type="ORF">JF76_14820</name>
</gene>
<dbReference type="InterPro" id="IPR018177">
    <property type="entry name" value="L-lactate_DH_AS"/>
</dbReference>
<keyword evidence="4" id="KW-0520">NAD</keyword>
<accession>A0A0F4L7M3</accession>
<dbReference type="InterPro" id="IPR036291">
    <property type="entry name" value="NAD(P)-bd_dom_sf"/>
</dbReference>
<evidence type="ECO:0000256" key="3">
    <source>
        <dbReference type="PIRSR" id="PIRSR000102-1"/>
    </source>
</evidence>
<dbReference type="InterPro" id="IPR022383">
    <property type="entry name" value="Lactate/malate_DH_C"/>
</dbReference>
<sequence>MTTKIGIIGDGHVGCTVAHELIISDLADDLVMIDVNEGKVNADAIDFEDAMANLPYHTNIIVNDYDALKDADIVISTLGKISLETKGDRFQELEYNKKQLSPITESIKNSGFNGILIVISNPVDAITSLYQQLTGLPKEHVLGTGTLLDTARMKKVVAKKFNVDPRSVSGFALGEHGDTQFTAWSTVKVFEQPLTELAKNESWQPSDLEDEIKFGGQNVFMGKHYTNYGVSAAAVRIVRAVLTDSRTELPVSSYQEKYGTYMSYPAIVGRNGIVHKINLQLTPAEEKLLEKSAAAIKEKSQS</sequence>
<evidence type="ECO:0000256" key="2">
    <source>
        <dbReference type="ARBA" id="ARBA00023002"/>
    </source>
</evidence>
<name>A0A0F4L7M3_9LACO</name>
<dbReference type="PATRIC" id="fig|1218493.3.peg.1553"/>
<proteinExistence type="inferred from homology"/>
<organism evidence="8 9">
    <name type="scientific">Lactobacillus kullabergensis</name>
    <dbReference type="NCBI Taxonomy" id="1218493"/>
    <lineage>
        <taxon>Bacteria</taxon>
        <taxon>Bacillati</taxon>
        <taxon>Bacillota</taxon>
        <taxon>Bacilli</taxon>
        <taxon>Lactobacillales</taxon>
        <taxon>Lactobacillaceae</taxon>
        <taxon>Lactobacillus</taxon>
    </lineage>
</organism>
<comment type="caution">
    <text evidence="8">The sequence shown here is derived from an EMBL/GenBank/DDBJ whole genome shotgun (WGS) entry which is preliminary data.</text>
</comment>
<dbReference type="SUPFAM" id="SSF51735">
    <property type="entry name" value="NAD(P)-binding Rossmann-fold domains"/>
    <property type="match status" value="1"/>
</dbReference>
<feature type="active site" description="Proton acceptor" evidence="3">
    <location>
        <position position="176"/>
    </location>
</feature>
<evidence type="ECO:0000313" key="9">
    <source>
        <dbReference type="Proteomes" id="UP000033533"/>
    </source>
</evidence>
<dbReference type="PRINTS" id="PR00086">
    <property type="entry name" value="LLDHDRGNASE"/>
</dbReference>